<dbReference type="CDD" id="cd00063">
    <property type="entry name" value="FN3"/>
    <property type="match status" value="1"/>
</dbReference>
<evidence type="ECO:0000313" key="3">
    <source>
        <dbReference type="Proteomes" id="UP001199795"/>
    </source>
</evidence>
<gene>
    <name evidence="2" type="ORF">L3X37_08770</name>
</gene>
<dbReference type="InterPro" id="IPR013783">
    <property type="entry name" value="Ig-like_fold"/>
</dbReference>
<name>A0AAE3EN34_9FLAO</name>
<dbReference type="EMBL" id="JAKKDU010000009">
    <property type="protein sequence ID" value="MCF7568456.1"/>
    <property type="molecule type" value="Genomic_DNA"/>
</dbReference>
<protein>
    <submittedName>
        <fullName evidence="2">Choice-of-anchor J domain-containing protein</fullName>
    </submittedName>
</protein>
<sequence>MKKTLTLIACIALLYNISCDKDDDIVVAPIASPENATNLQASEGDRKVTLSWAKQENVVGYKLTYSPGGSDPIFLRREVTSYEIIPLENDQEYTFTLSSAAGEREPFVYSEGATISSTPVAPPKLASFSEDFDGACPDLPEGWVSFSETSNKDWHCVGDFDGGSAFEVNSYGGDEPSKDWLITPAFELSDVNIAELSFDYFSKWGDADGFGLDVMISADYSGLGDPTVATWESIDADIDNALNNNTVYANSTTSLSPYSGRSLFIAFVYTSSGTGGGQGVQMRVDNVSLKEPLLVENFDATCPDLPDFWTNYSEASNKDWHCVGDFDGGSAFEVNSYGGDEPSKDWLITPALELPTDNDIKLTFDYFSKWSDAAGFGLDAMISTDYNGSGDPTSATWTSLNANIDNALNNNTVYASSSASLSMYSGEAYVAFFYSSSGTGGGQGVQMRVDNIKIK</sequence>
<feature type="domain" description="Fibronectin type-III" evidence="1">
    <location>
        <begin position="32"/>
        <end position="121"/>
    </location>
</feature>
<keyword evidence="3" id="KW-1185">Reference proteome</keyword>
<dbReference type="InterPro" id="IPR003961">
    <property type="entry name" value="FN3_dom"/>
</dbReference>
<dbReference type="NCBIfam" id="NF038128">
    <property type="entry name" value="choice_anch_J"/>
    <property type="match status" value="2"/>
</dbReference>
<dbReference type="PROSITE" id="PS50853">
    <property type="entry name" value="FN3"/>
    <property type="match status" value="1"/>
</dbReference>
<evidence type="ECO:0000313" key="2">
    <source>
        <dbReference type="EMBL" id="MCF7568456.1"/>
    </source>
</evidence>
<accession>A0AAE3EN34</accession>
<comment type="caution">
    <text evidence="2">The sequence shown here is derived from an EMBL/GenBank/DDBJ whole genome shotgun (WGS) entry which is preliminary data.</text>
</comment>
<proteinExistence type="predicted"/>
<dbReference type="AlphaFoldDB" id="A0AAE3EN34"/>
<reference evidence="2" key="1">
    <citation type="submission" date="2022-01" db="EMBL/GenBank/DDBJ databases">
        <title>Draft genome sequence of Sabulilitoribacter arenilitoris KCTC 52401.</title>
        <authorList>
            <person name="Oh J.-S."/>
        </authorList>
    </citation>
    <scope>NUCLEOTIDE SEQUENCE</scope>
    <source>
        <strain evidence="2">HMF6543</strain>
    </source>
</reference>
<dbReference type="RefSeq" id="WP_237239800.1">
    <property type="nucleotide sequence ID" value="NZ_JAKKDU010000009.1"/>
</dbReference>
<dbReference type="SUPFAM" id="SSF49265">
    <property type="entry name" value="Fibronectin type III"/>
    <property type="match status" value="1"/>
</dbReference>
<organism evidence="2 3">
    <name type="scientific">Wocania arenilitoris</name>
    <dbReference type="NCBI Taxonomy" id="2044858"/>
    <lineage>
        <taxon>Bacteria</taxon>
        <taxon>Pseudomonadati</taxon>
        <taxon>Bacteroidota</taxon>
        <taxon>Flavobacteriia</taxon>
        <taxon>Flavobacteriales</taxon>
        <taxon>Flavobacteriaceae</taxon>
        <taxon>Wocania</taxon>
    </lineage>
</organism>
<dbReference type="Gene3D" id="2.60.40.10">
    <property type="entry name" value="Immunoglobulins"/>
    <property type="match status" value="1"/>
</dbReference>
<dbReference type="Gene3D" id="2.60.120.200">
    <property type="match status" value="2"/>
</dbReference>
<dbReference type="InterPro" id="IPR036116">
    <property type="entry name" value="FN3_sf"/>
</dbReference>
<dbReference type="Proteomes" id="UP001199795">
    <property type="component" value="Unassembled WGS sequence"/>
</dbReference>
<evidence type="ECO:0000259" key="1">
    <source>
        <dbReference type="PROSITE" id="PS50853"/>
    </source>
</evidence>